<evidence type="ECO:0000313" key="4">
    <source>
        <dbReference type="EMBL" id="KAJ9180182.1"/>
    </source>
</evidence>
<feature type="coiled-coil region" evidence="1">
    <location>
        <begin position="570"/>
        <end position="597"/>
    </location>
</feature>
<protein>
    <submittedName>
        <fullName evidence="4">Uncharacterized protein</fullName>
    </submittedName>
</protein>
<keyword evidence="3" id="KW-0472">Membrane</keyword>
<evidence type="ECO:0000256" key="3">
    <source>
        <dbReference type="SAM" id="Phobius"/>
    </source>
</evidence>
<feature type="coiled-coil region" evidence="1">
    <location>
        <begin position="402"/>
        <end position="443"/>
    </location>
</feature>
<keyword evidence="1" id="KW-0175">Coiled coil</keyword>
<keyword evidence="5" id="KW-1185">Reference proteome</keyword>
<name>A0ABQ9MIN5_HEVBR</name>
<keyword evidence="3" id="KW-0812">Transmembrane</keyword>
<evidence type="ECO:0000256" key="2">
    <source>
        <dbReference type="SAM" id="MobiDB-lite"/>
    </source>
</evidence>
<feature type="region of interest" description="Disordered" evidence="2">
    <location>
        <begin position="1"/>
        <end position="38"/>
    </location>
</feature>
<reference evidence="4" key="1">
    <citation type="journal article" date="2023" name="Plant Biotechnol. J.">
        <title>Chromosome-level wild Hevea brasiliensis genome provides new tools for genomic-assisted breeding and valuable loci to elevate rubber yield.</title>
        <authorList>
            <person name="Cheng H."/>
            <person name="Song X."/>
            <person name="Hu Y."/>
            <person name="Wu T."/>
            <person name="Yang Q."/>
            <person name="An Z."/>
            <person name="Feng S."/>
            <person name="Deng Z."/>
            <person name="Wu W."/>
            <person name="Zeng X."/>
            <person name="Tu M."/>
            <person name="Wang X."/>
            <person name="Huang H."/>
        </authorList>
    </citation>
    <scope>NUCLEOTIDE SEQUENCE</scope>
    <source>
        <strain evidence="4">MT/VB/25A 57/8</strain>
    </source>
</reference>
<feature type="transmembrane region" description="Helical" evidence="3">
    <location>
        <begin position="600"/>
        <end position="620"/>
    </location>
</feature>
<feature type="coiled-coil region" evidence="1">
    <location>
        <begin position="472"/>
        <end position="520"/>
    </location>
</feature>
<dbReference type="EMBL" id="JARPOI010000005">
    <property type="protein sequence ID" value="KAJ9180182.1"/>
    <property type="molecule type" value="Genomic_DNA"/>
</dbReference>
<dbReference type="Proteomes" id="UP001174677">
    <property type="component" value="Chromosome 5"/>
</dbReference>
<accession>A0ABQ9MIN5</accession>
<evidence type="ECO:0000313" key="5">
    <source>
        <dbReference type="Proteomes" id="UP001174677"/>
    </source>
</evidence>
<organism evidence="4 5">
    <name type="scientific">Hevea brasiliensis</name>
    <name type="common">Para rubber tree</name>
    <name type="synonym">Siphonia brasiliensis</name>
    <dbReference type="NCBI Taxonomy" id="3981"/>
    <lineage>
        <taxon>Eukaryota</taxon>
        <taxon>Viridiplantae</taxon>
        <taxon>Streptophyta</taxon>
        <taxon>Embryophyta</taxon>
        <taxon>Tracheophyta</taxon>
        <taxon>Spermatophyta</taxon>
        <taxon>Magnoliopsida</taxon>
        <taxon>eudicotyledons</taxon>
        <taxon>Gunneridae</taxon>
        <taxon>Pentapetalae</taxon>
        <taxon>rosids</taxon>
        <taxon>fabids</taxon>
        <taxon>Malpighiales</taxon>
        <taxon>Euphorbiaceae</taxon>
        <taxon>Crotonoideae</taxon>
        <taxon>Micrandreae</taxon>
        <taxon>Hevea</taxon>
    </lineage>
</organism>
<evidence type="ECO:0000256" key="1">
    <source>
        <dbReference type="SAM" id="Coils"/>
    </source>
</evidence>
<sequence length="636" mass="73687">MSKKKLSHLFQNPNQDIPHEDSRTPALNRHQSSMEDPEEKIQHLKSLNSMLLKETLERRQQIESLVQAKRGLETELTRTSIEKTDLENLLTRSTEDRLSLEIEKGLFCVFIETRMNEMGVVAEGLLREKGEKEIESVFLKTEVNGLLENLENERQKLSWACRDRDMLRFDLDNWVNEANGLREKLIEMEEKERKTAEDIRILKVHYAQSIKQNKELEEEIEKVKNLTDFAEKKLAEKEKEIEDLNREMDDIVRKKTEIEMENSGQKVKITGLEKYVSELNEIISSLRGEEGVLREKVLELEKSCHEAIEKAKVIAMEVDVLMEEKQQKDITIETLMEEMHSSDNIIKTMNIEVKDKDGLIEKLMREKKETDDVKVSKESAIAELHKELAGLRDATSAMQKSIKNQEDKNKQLASEVSHYRDAFEQVRLERDKAQVDLDEEKTNSISLSSKVLEMKKRIEETVKETAKKKKEHAGLFEEKKEMERQVGLLKKEKDLMQKNLYEAQQEIDDLRSKMESTAINSERALSMLKNTAASLGLSNDGKEEVIIIEKKLEGVIEPYETELEVIKDAFRNKETVVEEMKQQVKFLQNSLADAHKKKNLWAIVSSAATFLAAAYVAYVAKGFFRQQQIIKQGIFN</sequence>
<feature type="coiled-coil region" evidence="1">
    <location>
        <begin position="140"/>
        <end position="261"/>
    </location>
</feature>
<gene>
    <name evidence="4" type="ORF">P3X46_008459</name>
</gene>
<proteinExistence type="predicted"/>
<keyword evidence="3" id="KW-1133">Transmembrane helix</keyword>
<comment type="caution">
    <text evidence="4">The sequence shown here is derived from an EMBL/GenBank/DDBJ whole genome shotgun (WGS) entry which is preliminary data.</text>
</comment>